<gene>
    <name evidence="1" type="ORF">SAMN04489717_2049</name>
</gene>
<protein>
    <submittedName>
        <fullName evidence="1">Uncharacterized protein</fullName>
    </submittedName>
</protein>
<reference evidence="1 2" key="1">
    <citation type="submission" date="2016-10" db="EMBL/GenBank/DDBJ databases">
        <authorList>
            <person name="de Groot N.N."/>
        </authorList>
    </citation>
    <scope>NUCLEOTIDE SEQUENCE [LARGE SCALE GENOMIC DNA]</scope>
    <source>
        <strain evidence="1 2">DSM 22024</strain>
    </source>
</reference>
<proteinExistence type="predicted"/>
<evidence type="ECO:0000313" key="2">
    <source>
        <dbReference type="Proteomes" id="UP000198983"/>
    </source>
</evidence>
<dbReference type="Proteomes" id="UP000198983">
    <property type="component" value="Chromosome I"/>
</dbReference>
<sequence length="30" mass="3189">MPLPNGRERRNLIQDLPARAAGIDAAEGDA</sequence>
<evidence type="ECO:0000313" key="1">
    <source>
        <dbReference type="EMBL" id="SDS23829.1"/>
    </source>
</evidence>
<accession>A0A1H1QLR1</accession>
<dbReference type="EMBL" id="LT629732">
    <property type="protein sequence ID" value="SDS23829.1"/>
    <property type="molecule type" value="Genomic_DNA"/>
</dbReference>
<organism evidence="1 2">
    <name type="scientific">Actinopolymorpha singaporensis</name>
    <dbReference type="NCBI Taxonomy" id="117157"/>
    <lineage>
        <taxon>Bacteria</taxon>
        <taxon>Bacillati</taxon>
        <taxon>Actinomycetota</taxon>
        <taxon>Actinomycetes</taxon>
        <taxon>Propionibacteriales</taxon>
        <taxon>Actinopolymorphaceae</taxon>
        <taxon>Actinopolymorpha</taxon>
    </lineage>
</organism>
<name>A0A1H1QLR1_9ACTN</name>
<dbReference type="AlphaFoldDB" id="A0A1H1QLR1"/>
<keyword evidence="2" id="KW-1185">Reference proteome</keyword>